<evidence type="ECO:0000256" key="1">
    <source>
        <dbReference type="ARBA" id="ARBA00022574"/>
    </source>
</evidence>
<evidence type="ECO:0000256" key="2">
    <source>
        <dbReference type="ARBA" id="ARBA00022737"/>
    </source>
</evidence>
<dbReference type="OrthoDB" id="2013972at2759"/>
<keyword evidence="1 3" id="KW-0853">WD repeat</keyword>
<dbReference type="InterPro" id="IPR015943">
    <property type="entry name" value="WD40/YVTN_repeat-like_dom_sf"/>
</dbReference>
<dbReference type="PROSITE" id="PS00678">
    <property type="entry name" value="WD_REPEATS_1"/>
    <property type="match status" value="1"/>
</dbReference>
<evidence type="ECO:0000256" key="3">
    <source>
        <dbReference type="PROSITE-ProRule" id="PRU00221"/>
    </source>
</evidence>
<sequence>MHSFTDDIKSQFPFNTTPHHRLRASQNHAIIGVQSGHITIVDLSRRASILNTRSFNAGPFINLAIQNSTICISNRDFILRLWNAETCTLLQELHGHTALINVVHFPGPSTVVTGSKDTSIRVWDVESGSRRFELEGHVPHPSCFTISGDVFVSGGMDRVVKVWDLKTGQLVRKMEWSGGERKTVIPWSFQLKLQRAFITTSRFHTKGISGGMINHNGNLITASKDGFICIWNWKDGSLLHVLKDGYKKHPIPSEEQRINISPSYACERRDPTRPPKGINTVISAGESLISQGFDNIVRRWSPNMGEDVDATSSRVDCNGAWIHDMRVDGDVVALLSLPEQGKLNLEMRSLEEVS</sequence>
<dbReference type="InterPro" id="IPR020472">
    <property type="entry name" value="WD40_PAC1"/>
</dbReference>
<dbReference type="PROSITE" id="PS50294">
    <property type="entry name" value="WD_REPEATS_REGION"/>
    <property type="match status" value="2"/>
</dbReference>
<dbReference type="InterPro" id="IPR050505">
    <property type="entry name" value="WDR55/POC1"/>
</dbReference>
<dbReference type="SUPFAM" id="SSF50978">
    <property type="entry name" value="WD40 repeat-like"/>
    <property type="match status" value="1"/>
</dbReference>
<dbReference type="Gene3D" id="2.130.10.10">
    <property type="entry name" value="YVTN repeat-like/Quinoprotein amine dehydrogenase"/>
    <property type="match status" value="1"/>
</dbReference>
<gene>
    <name evidence="4" type="ORF">EJ08DRAFT_657131</name>
</gene>
<organism evidence="4 5">
    <name type="scientific">Tothia fuscella</name>
    <dbReference type="NCBI Taxonomy" id="1048955"/>
    <lineage>
        <taxon>Eukaryota</taxon>
        <taxon>Fungi</taxon>
        <taxon>Dikarya</taxon>
        <taxon>Ascomycota</taxon>
        <taxon>Pezizomycotina</taxon>
        <taxon>Dothideomycetes</taxon>
        <taxon>Pleosporomycetidae</taxon>
        <taxon>Venturiales</taxon>
        <taxon>Cylindrosympodiaceae</taxon>
        <taxon>Tothia</taxon>
    </lineage>
</organism>
<dbReference type="PANTHER" id="PTHR44019">
    <property type="entry name" value="WD REPEAT-CONTAINING PROTEIN 55"/>
    <property type="match status" value="1"/>
</dbReference>
<dbReference type="EMBL" id="MU007015">
    <property type="protein sequence ID" value="KAF2434926.1"/>
    <property type="molecule type" value="Genomic_DNA"/>
</dbReference>
<proteinExistence type="predicted"/>
<dbReference type="Pfam" id="PF00400">
    <property type="entry name" value="WD40"/>
    <property type="match status" value="3"/>
</dbReference>
<keyword evidence="2" id="KW-0677">Repeat</keyword>
<dbReference type="InterPro" id="IPR019775">
    <property type="entry name" value="WD40_repeat_CS"/>
</dbReference>
<dbReference type="InterPro" id="IPR001680">
    <property type="entry name" value="WD40_rpt"/>
</dbReference>
<dbReference type="SMART" id="SM00320">
    <property type="entry name" value="WD40"/>
    <property type="match status" value="3"/>
</dbReference>
<dbReference type="PANTHER" id="PTHR44019:SF8">
    <property type="entry name" value="POC1 CENTRIOLAR PROTEIN HOMOLOG"/>
    <property type="match status" value="1"/>
</dbReference>
<dbReference type="Proteomes" id="UP000800235">
    <property type="component" value="Unassembled WGS sequence"/>
</dbReference>
<name>A0A9P4P045_9PEZI</name>
<reference evidence="4" key="1">
    <citation type="journal article" date="2020" name="Stud. Mycol.">
        <title>101 Dothideomycetes genomes: a test case for predicting lifestyles and emergence of pathogens.</title>
        <authorList>
            <person name="Haridas S."/>
            <person name="Albert R."/>
            <person name="Binder M."/>
            <person name="Bloem J."/>
            <person name="Labutti K."/>
            <person name="Salamov A."/>
            <person name="Andreopoulos B."/>
            <person name="Baker S."/>
            <person name="Barry K."/>
            <person name="Bills G."/>
            <person name="Bluhm B."/>
            <person name="Cannon C."/>
            <person name="Castanera R."/>
            <person name="Culley D."/>
            <person name="Daum C."/>
            <person name="Ezra D."/>
            <person name="Gonzalez J."/>
            <person name="Henrissat B."/>
            <person name="Kuo A."/>
            <person name="Liang C."/>
            <person name="Lipzen A."/>
            <person name="Lutzoni F."/>
            <person name="Magnuson J."/>
            <person name="Mondo S."/>
            <person name="Nolan M."/>
            <person name="Ohm R."/>
            <person name="Pangilinan J."/>
            <person name="Park H.-J."/>
            <person name="Ramirez L."/>
            <person name="Alfaro M."/>
            <person name="Sun H."/>
            <person name="Tritt A."/>
            <person name="Yoshinaga Y."/>
            <person name="Zwiers L.-H."/>
            <person name="Turgeon B."/>
            <person name="Goodwin S."/>
            <person name="Spatafora J."/>
            <person name="Crous P."/>
            <person name="Grigoriev I."/>
        </authorList>
    </citation>
    <scope>NUCLEOTIDE SEQUENCE</scope>
    <source>
        <strain evidence="4">CBS 130266</strain>
    </source>
</reference>
<dbReference type="AlphaFoldDB" id="A0A9P4P045"/>
<dbReference type="PROSITE" id="PS50082">
    <property type="entry name" value="WD_REPEATS_2"/>
    <property type="match status" value="2"/>
</dbReference>
<keyword evidence="5" id="KW-1185">Reference proteome</keyword>
<evidence type="ECO:0000313" key="4">
    <source>
        <dbReference type="EMBL" id="KAF2434926.1"/>
    </source>
</evidence>
<comment type="caution">
    <text evidence="4">The sequence shown here is derived from an EMBL/GenBank/DDBJ whole genome shotgun (WGS) entry which is preliminary data.</text>
</comment>
<accession>A0A9P4P045</accession>
<dbReference type="PRINTS" id="PR00320">
    <property type="entry name" value="GPROTEINBRPT"/>
</dbReference>
<feature type="repeat" description="WD" evidence="3">
    <location>
        <begin position="93"/>
        <end position="133"/>
    </location>
</feature>
<protein>
    <submittedName>
        <fullName evidence="4">WD40 repeat-like protein</fullName>
    </submittedName>
</protein>
<dbReference type="InterPro" id="IPR036322">
    <property type="entry name" value="WD40_repeat_dom_sf"/>
</dbReference>
<feature type="repeat" description="WD" evidence="3">
    <location>
        <begin position="134"/>
        <end position="173"/>
    </location>
</feature>
<evidence type="ECO:0000313" key="5">
    <source>
        <dbReference type="Proteomes" id="UP000800235"/>
    </source>
</evidence>